<dbReference type="SUPFAM" id="SSF48403">
    <property type="entry name" value="Ankyrin repeat"/>
    <property type="match status" value="1"/>
</dbReference>
<dbReference type="InterPro" id="IPR017946">
    <property type="entry name" value="PLC-like_Pdiesterase_TIM-brl"/>
</dbReference>
<keyword evidence="2 3" id="KW-0040">ANK repeat</keyword>
<dbReference type="PROSITE" id="PS50088">
    <property type="entry name" value="ANK_REPEAT"/>
    <property type="match status" value="3"/>
</dbReference>
<dbReference type="InterPro" id="IPR057506">
    <property type="entry name" value="C2_GPCPD1"/>
</dbReference>
<dbReference type="InParanoid" id="G1XQ38"/>
<dbReference type="Pfam" id="PF03105">
    <property type="entry name" value="SPX"/>
    <property type="match status" value="2"/>
</dbReference>
<dbReference type="FunCoup" id="G1XQ38">
    <property type="interactions" value="160"/>
</dbReference>
<organism evidence="6 7">
    <name type="scientific">Arthrobotrys oligospora (strain ATCC 24927 / CBS 115.81 / DSM 1491)</name>
    <name type="common">Nematode-trapping fungus</name>
    <name type="synonym">Didymozoophaga oligospora</name>
    <dbReference type="NCBI Taxonomy" id="756982"/>
    <lineage>
        <taxon>Eukaryota</taxon>
        <taxon>Fungi</taxon>
        <taxon>Dikarya</taxon>
        <taxon>Ascomycota</taxon>
        <taxon>Pezizomycotina</taxon>
        <taxon>Orbiliomycetes</taxon>
        <taxon>Orbiliales</taxon>
        <taxon>Orbiliaceae</taxon>
        <taxon>Orbilia</taxon>
        <taxon>Orbilia oligospora</taxon>
    </lineage>
</organism>
<dbReference type="CDD" id="cd14483">
    <property type="entry name" value="SPX_PHO81_NUC-2_like"/>
    <property type="match status" value="1"/>
</dbReference>
<evidence type="ECO:0000259" key="5">
    <source>
        <dbReference type="PROSITE" id="PS51704"/>
    </source>
</evidence>
<dbReference type="RefSeq" id="XP_011126600.1">
    <property type="nucleotide sequence ID" value="XM_011128298.1"/>
</dbReference>
<dbReference type="PROSITE" id="PS50297">
    <property type="entry name" value="ANK_REP_REGION"/>
    <property type="match status" value="3"/>
</dbReference>
<name>G1XQ38_ARTOA</name>
<comment type="caution">
    <text evidence="6">The sequence shown here is derived from an EMBL/GenBank/DDBJ whole genome shotgun (WGS) entry which is preliminary data.</text>
</comment>
<dbReference type="Gene3D" id="1.25.40.20">
    <property type="entry name" value="Ankyrin repeat-containing domain"/>
    <property type="match status" value="1"/>
</dbReference>
<feature type="domain" description="SPX" evidence="4">
    <location>
        <begin position="21"/>
        <end position="214"/>
    </location>
</feature>
<dbReference type="PROSITE" id="PS51382">
    <property type="entry name" value="SPX"/>
    <property type="match status" value="1"/>
</dbReference>
<dbReference type="Gene3D" id="3.20.20.190">
    <property type="entry name" value="Phosphatidylinositol (PI) phosphodiesterase"/>
    <property type="match status" value="1"/>
</dbReference>
<evidence type="ECO:0000256" key="3">
    <source>
        <dbReference type="PROSITE-ProRule" id="PRU00023"/>
    </source>
</evidence>
<dbReference type="Pfam" id="PF12796">
    <property type="entry name" value="Ank_2"/>
    <property type="match status" value="3"/>
</dbReference>
<protein>
    <recommendedName>
        <fullName evidence="8">Phosphate system positive regulatory protein pho81</fullName>
    </recommendedName>
</protein>
<dbReference type="GO" id="GO:0005634">
    <property type="term" value="C:nucleus"/>
    <property type="evidence" value="ECO:0007669"/>
    <property type="project" value="EnsemblFungi"/>
</dbReference>
<dbReference type="GO" id="GO:0016036">
    <property type="term" value="P:cellular response to phosphate starvation"/>
    <property type="evidence" value="ECO:0007669"/>
    <property type="project" value="EnsemblFungi"/>
</dbReference>
<dbReference type="OrthoDB" id="1577640at2759"/>
<evidence type="ECO:0008006" key="8">
    <source>
        <dbReference type="Google" id="ProtNLM"/>
    </source>
</evidence>
<reference evidence="6 7" key="1">
    <citation type="journal article" date="2011" name="PLoS Pathog.">
        <title>Genomic and proteomic analyses of the fungus Arthrobotrys oligospora provide insights into nematode-trap formation.</title>
        <authorList>
            <person name="Yang J."/>
            <person name="Wang L."/>
            <person name="Ji X."/>
            <person name="Feng Y."/>
            <person name="Li X."/>
            <person name="Zou C."/>
            <person name="Xu J."/>
            <person name="Ren Y."/>
            <person name="Mi Q."/>
            <person name="Wu J."/>
            <person name="Liu S."/>
            <person name="Liu Y."/>
            <person name="Huang X."/>
            <person name="Wang H."/>
            <person name="Niu X."/>
            <person name="Li J."/>
            <person name="Liang L."/>
            <person name="Luo Y."/>
            <person name="Ji K."/>
            <person name="Zhou W."/>
            <person name="Yu Z."/>
            <person name="Li G."/>
            <person name="Liu Y."/>
            <person name="Li L."/>
            <person name="Qiao M."/>
            <person name="Feng L."/>
            <person name="Zhang K.-Q."/>
        </authorList>
    </citation>
    <scope>NUCLEOTIDE SEQUENCE [LARGE SCALE GENOMIC DNA]</scope>
    <source>
        <strain evidence="7">ATCC 24927 / CBS 115.81 / DSM 1491</strain>
    </source>
</reference>
<proteinExistence type="predicted"/>
<dbReference type="PANTHER" id="PTHR24198">
    <property type="entry name" value="ANKYRIN REPEAT AND PROTEIN KINASE DOMAIN-CONTAINING PROTEIN"/>
    <property type="match status" value="1"/>
</dbReference>
<dbReference type="eggNOG" id="KOG0504">
    <property type="taxonomic scope" value="Eukaryota"/>
</dbReference>
<dbReference type="Proteomes" id="UP000008784">
    <property type="component" value="Unassembled WGS sequence"/>
</dbReference>
<keyword evidence="1" id="KW-0677">Repeat</keyword>
<evidence type="ECO:0000313" key="7">
    <source>
        <dbReference type="Proteomes" id="UP000008784"/>
    </source>
</evidence>
<dbReference type="SMART" id="SM00248">
    <property type="entry name" value="ANK"/>
    <property type="match status" value="7"/>
</dbReference>
<sequence length="1050" mass="116439">MQKLSERVRLISILLDLWVFRKFGKHLQKRQLDIPEYAASFVNYKGLKKVVIQQSTIRTQQDCFFAIALQLRALIKQLASSSRSIRSGTSLPIRTPEGEILNDPQAALHANKTTFFFRLDREIEKVNAFYLQKQDELTVRLRTLIEKKDAIQSRTDAAAKSSTMLVTLQEGFHQFGVDLNKLQQFVELNATGFSKILKKWDKSSKSRTKELYLSRAVEVQPCFNRDVISELSDRATTGLLELEAWAEGESITFNRDAYSGGNSDVETAYTDAQAELSRAISSGNASLLSETIKAVESTPTGRETLTRVFLSSIGEASKECLEALLVSNCVNLKAKDEINERNALHEAANAGKLSITRVLLTAGVDVGQSDAYGRLPLHYAAMHGHVDILEALLTANPKTLDSMDLDNFTPLIHALHHHQLSSIEVLIKHKARINPASERDYIPLNLACQHGLVEIAEALLRNSAQILPDAEGLYPQHHVARRRNASSLLVTLQSFGANLNEFDKLNGWTPMVHAASEGNTENLRILLNAGARLDLLDEKNLSALYYSAWEGHLECMKILFDAGGILGVDPIEPPLIRPSPASTQSSAHMILDADGIPDLALPPPILPLRRYGHNFLDKKTFVQLTFAEKNSDAIFFYQQGKYPASRLTVSSKSSDVISKNMLLPLADDAKVVSFQIDSLEAFAIDFDIFPTFGTKMIARTVALSQIFNNANSSGHCVLPLHDSRSRVIGQLSFDFQIIKPFGGTPLEIAHFAPYWKATSQFDSRPLITGSSLSGDYVRLFVQVTRDEVPVLFPTWTVQYAGISVPICSLSFEQFKIIGSNINRQSEESIKESILAFASFEDLYQKLQGSFLSLGEALSLLPIDINLNLHVLYPNEIEIKEKNLSAVSDPNRYVDAILNTVFHHAREVRDNASEAARSIMFSAFEASVCTALNWKQPNYPVFFCNGLSEIDLASANYSPSDPELVKYRSVSPMSTKEAVRLAKNNNLMGLICSARLLEMVLALTHSVKAEGLVLISQVIGNASVHPAALTNLVDGVFIREGILRFNETIDM</sequence>
<dbReference type="Pfam" id="PF03009">
    <property type="entry name" value="GDPD"/>
    <property type="match status" value="1"/>
</dbReference>
<gene>
    <name evidence="6" type="ORF">AOL_s00188g49</name>
</gene>
<dbReference type="OMA" id="LCTALNW"/>
<dbReference type="PROSITE" id="PS51704">
    <property type="entry name" value="GP_PDE"/>
    <property type="match status" value="1"/>
</dbReference>
<dbReference type="GO" id="GO:0006629">
    <property type="term" value="P:lipid metabolic process"/>
    <property type="evidence" value="ECO:0007669"/>
    <property type="project" value="InterPro"/>
</dbReference>
<dbReference type="GeneID" id="22897842"/>
<dbReference type="PANTHER" id="PTHR24198:SF165">
    <property type="entry name" value="ANKYRIN REPEAT-CONTAINING PROTEIN-RELATED"/>
    <property type="match status" value="1"/>
</dbReference>
<dbReference type="InterPro" id="IPR036770">
    <property type="entry name" value="Ankyrin_rpt-contain_sf"/>
</dbReference>
<dbReference type="GO" id="GO:0008081">
    <property type="term" value="F:phosphoric diester hydrolase activity"/>
    <property type="evidence" value="ECO:0007669"/>
    <property type="project" value="InterPro"/>
</dbReference>
<evidence type="ECO:0000313" key="6">
    <source>
        <dbReference type="EMBL" id="EGX44711.1"/>
    </source>
</evidence>
<dbReference type="GO" id="GO:0000425">
    <property type="term" value="P:pexophagy"/>
    <property type="evidence" value="ECO:0007669"/>
    <property type="project" value="EnsemblFungi"/>
</dbReference>
<feature type="domain" description="GP-PDE" evidence="5">
    <location>
        <begin position="745"/>
        <end position="1050"/>
    </location>
</feature>
<dbReference type="STRING" id="756982.G1XQ38"/>
<dbReference type="SUPFAM" id="SSF51695">
    <property type="entry name" value="PLC-like phosphodiesterases"/>
    <property type="match status" value="1"/>
</dbReference>
<feature type="repeat" description="ANK" evidence="3">
    <location>
        <begin position="372"/>
        <end position="393"/>
    </location>
</feature>
<dbReference type="GO" id="GO:0004861">
    <property type="term" value="F:cyclin-dependent protein serine/threonine kinase inhibitor activity"/>
    <property type="evidence" value="ECO:0007669"/>
    <property type="project" value="EnsemblFungi"/>
</dbReference>
<dbReference type="InterPro" id="IPR002110">
    <property type="entry name" value="Ankyrin_rpt"/>
</dbReference>
<dbReference type="EMBL" id="ADOT01000279">
    <property type="protein sequence ID" value="EGX44711.1"/>
    <property type="molecule type" value="Genomic_DNA"/>
</dbReference>
<feature type="repeat" description="ANK" evidence="3">
    <location>
        <begin position="506"/>
        <end position="538"/>
    </location>
</feature>
<dbReference type="InterPro" id="IPR030395">
    <property type="entry name" value="GP_PDE_dom"/>
</dbReference>
<evidence type="ECO:0000259" key="4">
    <source>
        <dbReference type="PROSITE" id="PS51382"/>
    </source>
</evidence>
<dbReference type="GO" id="GO:0006796">
    <property type="term" value="P:phosphate-containing compound metabolic process"/>
    <property type="evidence" value="ECO:0007669"/>
    <property type="project" value="EnsemblFungi"/>
</dbReference>
<evidence type="ECO:0000256" key="2">
    <source>
        <dbReference type="ARBA" id="ARBA00023043"/>
    </source>
</evidence>
<dbReference type="HOGENOM" id="CLU_002842_1_0_1"/>
<dbReference type="eggNOG" id="KOG2421">
    <property type="taxonomic scope" value="Eukaryota"/>
</dbReference>
<dbReference type="InterPro" id="IPR004331">
    <property type="entry name" value="SPX_dom"/>
</dbReference>
<accession>G1XQ38</accession>
<feature type="repeat" description="ANK" evidence="3">
    <location>
        <begin position="339"/>
        <end position="371"/>
    </location>
</feature>
<dbReference type="Pfam" id="PF25329">
    <property type="entry name" value="C2_GDE1"/>
    <property type="match status" value="1"/>
</dbReference>
<dbReference type="AlphaFoldDB" id="G1XQ38"/>
<dbReference type="eggNOG" id="KOG1161">
    <property type="taxonomic scope" value="Eukaryota"/>
</dbReference>
<keyword evidence="7" id="KW-1185">Reference proteome</keyword>
<evidence type="ECO:0000256" key="1">
    <source>
        <dbReference type="ARBA" id="ARBA00022737"/>
    </source>
</evidence>